<evidence type="ECO:0000313" key="3">
    <source>
        <dbReference type="Proteomes" id="UP001500016"/>
    </source>
</evidence>
<evidence type="ECO:0008006" key="4">
    <source>
        <dbReference type="Google" id="ProtNLM"/>
    </source>
</evidence>
<keyword evidence="3" id="KW-1185">Reference proteome</keyword>
<accession>A0ABP5HJU2</accession>
<evidence type="ECO:0000256" key="1">
    <source>
        <dbReference type="SAM" id="SignalP"/>
    </source>
</evidence>
<name>A0ABP5HJU2_9ACTN</name>
<sequence>MKFRIGRILVGATALASAALAMTAGSASAAPSAAGWDHIFGPNTPGSSGVRVYVKEHGDIVKLCDTKKDGYSAELAVAEDGHAGDSYGMSVSTGAGTCKTHRASDGAKYDLDENNGVAFGFWAKGPQSSAFWENDH</sequence>
<keyword evidence="1" id="KW-0732">Signal</keyword>
<dbReference type="EMBL" id="BAAAPE010000007">
    <property type="protein sequence ID" value="GAA2076043.1"/>
    <property type="molecule type" value="Genomic_DNA"/>
</dbReference>
<dbReference type="RefSeq" id="WP_344528238.1">
    <property type="nucleotide sequence ID" value="NZ_BAAAPE010000007.1"/>
</dbReference>
<feature type="chain" id="PRO_5047480003" description="Secreted protein" evidence="1">
    <location>
        <begin position="30"/>
        <end position="136"/>
    </location>
</feature>
<feature type="signal peptide" evidence="1">
    <location>
        <begin position="1"/>
        <end position="29"/>
    </location>
</feature>
<proteinExistence type="predicted"/>
<gene>
    <name evidence="2" type="ORF">GCM10009801_31190</name>
</gene>
<reference evidence="3" key="1">
    <citation type="journal article" date="2019" name="Int. J. Syst. Evol. Microbiol.">
        <title>The Global Catalogue of Microorganisms (GCM) 10K type strain sequencing project: providing services to taxonomists for standard genome sequencing and annotation.</title>
        <authorList>
            <consortium name="The Broad Institute Genomics Platform"/>
            <consortium name="The Broad Institute Genome Sequencing Center for Infectious Disease"/>
            <person name="Wu L."/>
            <person name="Ma J."/>
        </authorList>
    </citation>
    <scope>NUCLEOTIDE SEQUENCE [LARGE SCALE GENOMIC DNA]</scope>
    <source>
        <strain evidence="3">JCM 15478</strain>
    </source>
</reference>
<comment type="caution">
    <text evidence="2">The sequence shown here is derived from an EMBL/GenBank/DDBJ whole genome shotgun (WGS) entry which is preliminary data.</text>
</comment>
<evidence type="ECO:0000313" key="2">
    <source>
        <dbReference type="EMBL" id="GAA2076043.1"/>
    </source>
</evidence>
<organism evidence="2 3">
    <name type="scientific">Streptomyces albiaxialis</name>
    <dbReference type="NCBI Taxonomy" id="329523"/>
    <lineage>
        <taxon>Bacteria</taxon>
        <taxon>Bacillati</taxon>
        <taxon>Actinomycetota</taxon>
        <taxon>Actinomycetes</taxon>
        <taxon>Kitasatosporales</taxon>
        <taxon>Streptomycetaceae</taxon>
        <taxon>Streptomyces</taxon>
    </lineage>
</organism>
<protein>
    <recommendedName>
        <fullName evidence="4">Secreted protein</fullName>
    </recommendedName>
</protein>
<dbReference type="Proteomes" id="UP001500016">
    <property type="component" value="Unassembled WGS sequence"/>
</dbReference>